<name>A0A3M2J6R4_9CELL</name>
<dbReference type="PRINTS" id="PR01438">
    <property type="entry name" value="UNVRSLSTRESS"/>
</dbReference>
<dbReference type="InterPro" id="IPR006015">
    <property type="entry name" value="Universal_stress_UspA"/>
</dbReference>
<accession>A0A3M2J6R4</accession>
<sequence length="132" mass="13864">MSIVVGYLATVEGRAALTAATSEAVRRSEPLVVVVSERGDETDEQRAELATALDEVRSSLESRDVAHDVRVLPGGRDVAEALIGTAEETAASLIVIGLRRRSPVGKLILGANAQRILLDSPCPVLAVKPDPA</sequence>
<comment type="caution">
    <text evidence="3">The sequence shown here is derived from an EMBL/GenBank/DDBJ whole genome shotgun (WGS) entry which is preliminary data.</text>
</comment>
<evidence type="ECO:0000256" key="1">
    <source>
        <dbReference type="ARBA" id="ARBA00008791"/>
    </source>
</evidence>
<feature type="domain" description="UspA" evidence="2">
    <location>
        <begin position="3"/>
        <end position="128"/>
    </location>
</feature>
<keyword evidence="4" id="KW-1185">Reference proteome</keyword>
<evidence type="ECO:0000313" key="4">
    <source>
        <dbReference type="Proteomes" id="UP000269289"/>
    </source>
</evidence>
<proteinExistence type="inferred from homology"/>
<dbReference type="Gene3D" id="3.40.50.620">
    <property type="entry name" value="HUPs"/>
    <property type="match status" value="1"/>
</dbReference>
<dbReference type="Proteomes" id="UP000269289">
    <property type="component" value="Unassembled WGS sequence"/>
</dbReference>
<dbReference type="CDD" id="cd00293">
    <property type="entry name" value="USP-like"/>
    <property type="match status" value="1"/>
</dbReference>
<dbReference type="EMBL" id="RFFI01000039">
    <property type="protein sequence ID" value="RMI09812.1"/>
    <property type="molecule type" value="Genomic_DNA"/>
</dbReference>
<comment type="similarity">
    <text evidence="1">Belongs to the universal stress protein A family.</text>
</comment>
<dbReference type="PANTHER" id="PTHR46268">
    <property type="entry name" value="STRESS RESPONSE PROTEIN NHAX"/>
    <property type="match status" value="1"/>
</dbReference>
<dbReference type="Pfam" id="PF00582">
    <property type="entry name" value="Usp"/>
    <property type="match status" value="1"/>
</dbReference>
<dbReference type="RefSeq" id="WP_122149065.1">
    <property type="nucleotide sequence ID" value="NZ_RFFI01000039.1"/>
</dbReference>
<evidence type="ECO:0000259" key="2">
    <source>
        <dbReference type="Pfam" id="PF00582"/>
    </source>
</evidence>
<dbReference type="InterPro" id="IPR006016">
    <property type="entry name" value="UspA"/>
</dbReference>
<dbReference type="SUPFAM" id="SSF52402">
    <property type="entry name" value="Adenine nucleotide alpha hydrolases-like"/>
    <property type="match status" value="1"/>
</dbReference>
<dbReference type="OrthoDB" id="5419113at2"/>
<dbReference type="InterPro" id="IPR014729">
    <property type="entry name" value="Rossmann-like_a/b/a_fold"/>
</dbReference>
<protein>
    <submittedName>
        <fullName evidence="3">Universal stress protein</fullName>
    </submittedName>
</protein>
<organism evidence="3 4">
    <name type="scientific">Cellulomonas triticagri</name>
    <dbReference type="NCBI Taxonomy" id="2483352"/>
    <lineage>
        <taxon>Bacteria</taxon>
        <taxon>Bacillati</taxon>
        <taxon>Actinomycetota</taxon>
        <taxon>Actinomycetes</taxon>
        <taxon>Micrococcales</taxon>
        <taxon>Cellulomonadaceae</taxon>
        <taxon>Cellulomonas</taxon>
    </lineage>
</organism>
<dbReference type="PANTHER" id="PTHR46268:SF6">
    <property type="entry name" value="UNIVERSAL STRESS PROTEIN UP12"/>
    <property type="match status" value="1"/>
</dbReference>
<gene>
    <name evidence="3" type="ORF">EBM89_08795</name>
</gene>
<evidence type="ECO:0000313" key="3">
    <source>
        <dbReference type="EMBL" id="RMI09812.1"/>
    </source>
</evidence>
<reference evidence="3 4" key="1">
    <citation type="submission" date="2018-10" db="EMBL/GenBank/DDBJ databases">
        <title>Isolation, diversity and antifungal activity of actinobacteria from wheat.</title>
        <authorList>
            <person name="Han C."/>
        </authorList>
    </citation>
    <scope>NUCLEOTIDE SEQUENCE [LARGE SCALE GENOMIC DNA]</scope>
    <source>
        <strain evidence="3 4">NEAU-YY56</strain>
    </source>
</reference>
<dbReference type="AlphaFoldDB" id="A0A3M2J6R4"/>